<gene>
    <name evidence="1" type="ORF">MLD38_021271</name>
</gene>
<evidence type="ECO:0000313" key="2">
    <source>
        <dbReference type="Proteomes" id="UP001057402"/>
    </source>
</evidence>
<evidence type="ECO:0000313" key="1">
    <source>
        <dbReference type="EMBL" id="KAI4365274.1"/>
    </source>
</evidence>
<accession>A0ACB9QGT3</accession>
<dbReference type="Proteomes" id="UP001057402">
    <property type="component" value="Chromosome 6"/>
</dbReference>
<reference evidence="2" key="1">
    <citation type="journal article" date="2023" name="Front. Plant Sci.">
        <title>Chromosomal-level genome assembly of Melastoma candidum provides insights into trichome evolution.</title>
        <authorList>
            <person name="Zhong Y."/>
            <person name="Wu W."/>
            <person name="Sun C."/>
            <person name="Zou P."/>
            <person name="Liu Y."/>
            <person name="Dai S."/>
            <person name="Zhou R."/>
        </authorList>
    </citation>
    <scope>NUCLEOTIDE SEQUENCE [LARGE SCALE GENOMIC DNA]</scope>
</reference>
<protein>
    <submittedName>
        <fullName evidence="1">Uncharacterized protein</fullName>
    </submittedName>
</protein>
<dbReference type="EMBL" id="CM042885">
    <property type="protein sequence ID" value="KAI4365274.1"/>
    <property type="molecule type" value="Genomic_DNA"/>
</dbReference>
<name>A0ACB9QGT3_9MYRT</name>
<sequence length="490" mass="53156">MKMNRIVCVLAILHVISSHDPHAFVQTSLAASDYASALTKLLLYFEGQRSGKLPPNQRVKWRGDSALKDGSDVGIDLSGGYYDAGDNVKFGFPMAFTITMLSWSTLEFRAKLKAKGELGNTLNAIRWGTDYFIKAHSEPHVLYGQVGDGDSDHACWMRPEDMTTPRGSYRIDDQNPGSDLAAETAAAFAAASIAFGPSDQAYSAKLLVHAKQLFDFASNHQGLYQSSIPSAGGFYASSGFQDELVWAAAWLYHATDDKSYLDFLQNSGNSGGVKTQLSWDDKYVGAQVLVAKLLLGGKVASGVLYSYKNDAEQFICNCIQKGNNNVRKTPGGLLWFQEWNNLQYTGTAAFIAAVYAQYLTSKHASIQCPGGIVQPPDLAALVQSQADYILGANPKNVSYLVGYGTSFPQKIHHRGSSIVSTRNDQSPVSCKDGFQQWYNRDAPNPNLLVGAIVGGPDNQDGYNDDRSNYQSNEAATVNISPFVGVLASLA</sequence>
<keyword evidence="2" id="KW-1185">Reference proteome</keyword>
<proteinExistence type="predicted"/>
<comment type="caution">
    <text evidence="1">The sequence shown here is derived from an EMBL/GenBank/DDBJ whole genome shotgun (WGS) entry which is preliminary data.</text>
</comment>
<organism evidence="1 2">
    <name type="scientific">Melastoma candidum</name>
    <dbReference type="NCBI Taxonomy" id="119954"/>
    <lineage>
        <taxon>Eukaryota</taxon>
        <taxon>Viridiplantae</taxon>
        <taxon>Streptophyta</taxon>
        <taxon>Embryophyta</taxon>
        <taxon>Tracheophyta</taxon>
        <taxon>Spermatophyta</taxon>
        <taxon>Magnoliopsida</taxon>
        <taxon>eudicotyledons</taxon>
        <taxon>Gunneridae</taxon>
        <taxon>Pentapetalae</taxon>
        <taxon>rosids</taxon>
        <taxon>malvids</taxon>
        <taxon>Myrtales</taxon>
        <taxon>Melastomataceae</taxon>
        <taxon>Melastomatoideae</taxon>
        <taxon>Melastomateae</taxon>
        <taxon>Melastoma</taxon>
    </lineage>
</organism>